<dbReference type="Pfam" id="PF06906">
    <property type="entry name" value="DUF1272"/>
    <property type="match status" value="1"/>
</dbReference>
<evidence type="ECO:0008006" key="4">
    <source>
        <dbReference type="Google" id="ProtNLM"/>
    </source>
</evidence>
<feature type="region of interest" description="Disordered" evidence="1">
    <location>
        <begin position="56"/>
        <end position="77"/>
    </location>
</feature>
<dbReference type="EMBL" id="FZPA01000001">
    <property type="protein sequence ID" value="SNS40167.1"/>
    <property type="molecule type" value="Genomic_DNA"/>
</dbReference>
<gene>
    <name evidence="2" type="ORF">SAMN06295955_101623</name>
</gene>
<dbReference type="RefSeq" id="WP_089214478.1">
    <property type="nucleotide sequence ID" value="NZ_CP076394.1"/>
</dbReference>
<sequence length="77" mass="8530">MLEMRPDCERCGRDLPADKHGAFICSFECTFCADCADKLEERCPNCGGDLLDRPMREGPALAKFPASTERRHPGARG</sequence>
<dbReference type="InterPro" id="IPR010696">
    <property type="entry name" value="DUF1272"/>
</dbReference>
<evidence type="ECO:0000313" key="2">
    <source>
        <dbReference type="EMBL" id="SNS40167.1"/>
    </source>
</evidence>
<accession>A0A239E6B7</accession>
<proteinExistence type="predicted"/>
<evidence type="ECO:0000256" key="1">
    <source>
        <dbReference type="SAM" id="MobiDB-lite"/>
    </source>
</evidence>
<name>A0A239E6B7_9SPHN</name>
<evidence type="ECO:0000313" key="3">
    <source>
        <dbReference type="Proteomes" id="UP000198339"/>
    </source>
</evidence>
<reference evidence="2 3" key="1">
    <citation type="submission" date="2017-06" db="EMBL/GenBank/DDBJ databases">
        <authorList>
            <person name="Kim H.J."/>
            <person name="Triplett B.A."/>
        </authorList>
    </citation>
    <scope>NUCLEOTIDE SEQUENCE [LARGE SCALE GENOMIC DNA]</scope>
    <source>
        <strain evidence="2 3">DS15</strain>
    </source>
</reference>
<dbReference type="OrthoDB" id="9808883at2"/>
<dbReference type="AlphaFoldDB" id="A0A239E6B7"/>
<keyword evidence="3" id="KW-1185">Reference proteome</keyword>
<protein>
    <recommendedName>
        <fullName evidence="4">DUF1272 domain-containing protein</fullName>
    </recommendedName>
</protein>
<feature type="compositionally biased region" description="Basic and acidic residues" evidence="1">
    <location>
        <begin position="68"/>
        <end position="77"/>
    </location>
</feature>
<organism evidence="2 3">
    <name type="scientific">Sphingopyxis indica</name>
    <dbReference type="NCBI Taxonomy" id="436663"/>
    <lineage>
        <taxon>Bacteria</taxon>
        <taxon>Pseudomonadati</taxon>
        <taxon>Pseudomonadota</taxon>
        <taxon>Alphaproteobacteria</taxon>
        <taxon>Sphingomonadales</taxon>
        <taxon>Sphingomonadaceae</taxon>
        <taxon>Sphingopyxis</taxon>
    </lineage>
</organism>
<dbReference type="Proteomes" id="UP000198339">
    <property type="component" value="Unassembled WGS sequence"/>
</dbReference>